<evidence type="ECO:0000313" key="1">
    <source>
        <dbReference type="EMBL" id="BBD98457.1"/>
    </source>
</evidence>
<protein>
    <submittedName>
        <fullName evidence="1">Uncharacterized protein</fullName>
    </submittedName>
</protein>
<dbReference type="Proteomes" id="UP000279959">
    <property type="component" value="Chromosome"/>
</dbReference>
<evidence type="ECO:0000313" key="2">
    <source>
        <dbReference type="Proteomes" id="UP000279959"/>
    </source>
</evidence>
<accession>A0A494W7C5</accession>
<reference evidence="1 2" key="1">
    <citation type="submission" date="2018-05" db="EMBL/GenBank/DDBJ databases">
        <title>Complete Genome Sequence of the Nonylphenol-Degrading Bacterium Sphingobium amiense DSM 16289T.</title>
        <authorList>
            <person name="Ootsuka M."/>
            <person name="Nishizawa T."/>
            <person name="Ohta H."/>
        </authorList>
    </citation>
    <scope>NUCLEOTIDE SEQUENCE [LARGE SCALE GENOMIC DNA]</scope>
    <source>
        <strain evidence="1 2">DSM 16289</strain>
    </source>
</reference>
<proteinExistence type="predicted"/>
<dbReference type="EMBL" id="AP018664">
    <property type="protein sequence ID" value="BBD98457.1"/>
    <property type="molecule type" value="Genomic_DNA"/>
</dbReference>
<keyword evidence="2" id="KW-1185">Reference proteome</keyword>
<dbReference type="AlphaFoldDB" id="A0A494W7C5"/>
<sequence length="265" mass="28999">MRGCIVLILLGLVTLIGPNPAWAEARPTLLTVWRVQPPTDSSTTERSVKDGEIVLKQSLLPMSLATLDQSVEISANGLSVEAGSQLVQALTQQGRAYCALDTVSRAKASLFVKPIKGLAICLLDSNEDGRFDSAFGMPGGTGLLMVEGTIPKSALSVDIPYTQRPVEEIKGDFFVALRYEQYFNIYGNRMFFLDYGGRGKTQSLTNFVKFNAKGPFPQSVDVYGARFTILNAEAEGVALRIDQPLLMKTFAVHSYTTTTFIPIRY</sequence>
<gene>
    <name evidence="1" type="ORF">SAMIE_1019580</name>
</gene>
<organism evidence="1 2">
    <name type="scientific">Sphingobium amiense</name>
    <dbReference type="NCBI Taxonomy" id="135719"/>
    <lineage>
        <taxon>Bacteria</taxon>
        <taxon>Pseudomonadati</taxon>
        <taxon>Pseudomonadota</taxon>
        <taxon>Alphaproteobacteria</taxon>
        <taxon>Sphingomonadales</taxon>
        <taxon>Sphingomonadaceae</taxon>
        <taxon>Sphingobium</taxon>
    </lineage>
</organism>
<name>A0A494W7C5_9SPHN</name>
<dbReference type="KEGG" id="sami:SAMIE_1019580"/>